<dbReference type="Gene3D" id="1.25.40.180">
    <property type="match status" value="1"/>
</dbReference>
<keyword evidence="5" id="KW-0539">Nucleus</keyword>
<dbReference type="PANTHER" id="PTHR18034:SF3">
    <property type="entry name" value="PRE-MRNA-SPLICING FACTOR CWC22 HOMOLOG"/>
    <property type="match status" value="1"/>
</dbReference>
<evidence type="ECO:0000256" key="2">
    <source>
        <dbReference type="ARBA" id="ARBA00006856"/>
    </source>
</evidence>
<dbReference type="Proteomes" id="UP001633002">
    <property type="component" value="Unassembled WGS sequence"/>
</dbReference>
<accession>A0ABD3GS21</accession>
<dbReference type="AlphaFoldDB" id="A0ABD3GS21"/>
<dbReference type="GO" id="GO:0005634">
    <property type="term" value="C:nucleus"/>
    <property type="evidence" value="ECO:0007669"/>
    <property type="project" value="UniProtKB-SubCell"/>
</dbReference>
<dbReference type="InterPro" id="IPR050781">
    <property type="entry name" value="CWC22_splicing_factor"/>
</dbReference>
<evidence type="ECO:0000313" key="8">
    <source>
        <dbReference type="EMBL" id="KAL3681758.1"/>
    </source>
</evidence>
<dbReference type="SUPFAM" id="SSF48371">
    <property type="entry name" value="ARM repeat"/>
    <property type="match status" value="1"/>
</dbReference>
<reference evidence="8 9" key="1">
    <citation type="submission" date="2024-09" db="EMBL/GenBank/DDBJ databases">
        <title>Chromosome-scale assembly of Riccia sorocarpa.</title>
        <authorList>
            <person name="Paukszto L."/>
        </authorList>
    </citation>
    <scope>NUCLEOTIDE SEQUENCE [LARGE SCALE GENOMIC DNA]</scope>
    <source>
        <strain evidence="8">LP-2024</strain>
        <tissue evidence="8">Aerial parts of the thallus</tissue>
    </source>
</reference>
<dbReference type="EMBL" id="JBJQOH010000007">
    <property type="protein sequence ID" value="KAL3681758.1"/>
    <property type="molecule type" value="Genomic_DNA"/>
</dbReference>
<evidence type="ECO:0000256" key="6">
    <source>
        <dbReference type="SAM" id="MobiDB-lite"/>
    </source>
</evidence>
<gene>
    <name evidence="8" type="ORF">R1sor_024714</name>
</gene>
<comment type="caution">
    <text evidence="8">The sequence shown here is derived from an EMBL/GenBank/DDBJ whole genome shotgun (WGS) entry which is preliminary data.</text>
</comment>
<keyword evidence="3" id="KW-0507">mRNA processing</keyword>
<evidence type="ECO:0000256" key="1">
    <source>
        <dbReference type="ARBA" id="ARBA00004123"/>
    </source>
</evidence>
<dbReference type="Pfam" id="PF02847">
    <property type="entry name" value="MA3"/>
    <property type="match status" value="1"/>
</dbReference>
<dbReference type="PROSITE" id="PS51366">
    <property type="entry name" value="MI"/>
    <property type="match status" value="1"/>
</dbReference>
<feature type="region of interest" description="Disordered" evidence="6">
    <location>
        <begin position="388"/>
        <end position="420"/>
    </location>
</feature>
<organism evidence="8 9">
    <name type="scientific">Riccia sorocarpa</name>
    <dbReference type="NCBI Taxonomy" id="122646"/>
    <lineage>
        <taxon>Eukaryota</taxon>
        <taxon>Viridiplantae</taxon>
        <taxon>Streptophyta</taxon>
        <taxon>Embryophyta</taxon>
        <taxon>Marchantiophyta</taxon>
        <taxon>Marchantiopsida</taxon>
        <taxon>Marchantiidae</taxon>
        <taxon>Marchantiales</taxon>
        <taxon>Ricciaceae</taxon>
        <taxon>Riccia</taxon>
    </lineage>
</organism>
<evidence type="ECO:0000256" key="5">
    <source>
        <dbReference type="ARBA" id="ARBA00023242"/>
    </source>
</evidence>
<feature type="compositionally biased region" description="Acidic residues" evidence="6">
    <location>
        <begin position="647"/>
        <end position="665"/>
    </location>
</feature>
<feature type="region of interest" description="Disordered" evidence="6">
    <location>
        <begin position="1"/>
        <end position="96"/>
    </location>
</feature>
<dbReference type="InterPro" id="IPR016024">
    <property type="entry name" value="ARM-type_fold"/>
</dbReference>
<feature type="compositionally biased region" description="Basic and acidic residues" evidence="6">
    <location>
        <begin position="137"/>
        <end position="179"/>
    </location>
</feature>
<feature type="compositionally biased region" description="Basic and acidic residues" evidence="6">
    <location>
        <begin position="1"/>
        <end position="51"/>
    </location>
</feature>
<dbReference type="PANTHER" id="PTHR18034">
    <property type="entry name" value="CELL CYCLE CONTROL PROTEIN CWF22-RELATED"/>
    <property type="match status" value="1"/>
</dbReference>
<dbReference type="GO" id="GO:0006397">
    <property type="term" value="P:mRNA processing"/>
    <property type="evidence" value="ECO:0007669"/>
    <property type="project" value="UniProtKB-KW"/>
</dbReference>
<keyword evidence="4" id="KW-0508">mRNA splicing</keyword>
<dbReference type="SMART" id="SM00544">
    <property type="entry name" value="MA3"/>
    <property type="match status" value="1"/>
</dbReference>
<comment type="similarity">
    <text evidence="2">Belongs to the CWC22 family.</text>
</comment>
<feature type="domain" description="MI" evidence="7">
    <location>
        <begin position="428"/>
        <end position="544"/>
    </location>
</feature>
<proteinExistence type="inferred from homology"/>
<comment type="subcellular location">
    <subcellularLocation>
        <location evidence="1">Nucleus</location>
    </subcellularLocation>
</comment>
<evidence type="ECO:0000256" key="4">
    <source>
        <dbReference type="ARBA" id="ARBA00023187"/>
    </source>
</evidence>
<name>A0ABD3GS21_9MARC</name>
<evidence type="ECO:0000259" key="7">
    <source>
        <dbReference type="PROSITE" id="PS51366"/>
    </source>
</evidence>
<protein>
    <recommendedName>
        <fullName evidence="7">MI domain-containing protein</fullName>
    </recommendedName>
</protein>
<dbReference type="GO" id="GO:0008380">
    <property type="term" value="P:RNA splicing"/>
    <property type="evidence" value="ECO:0007669"/>
    <property type="project" value="UniProtKB-KW"/>
</dbReference>
<feature type="region of interest" description="Disordered" evidence="6">
    <location>
        <begin position="631"/>
        <end position="684"/>
    </location>
</feature>
<feature type="region of interest" description="Disordered" evidence="6">
    <location>
        <begin position="127"/>
        <end position="208"/>
    </location>
</feature>
<sequence length="684" mass="77105">MEDEGRGRLSRRKIESSPDRNDTRMANEGRNESTGKTDKARKDKETERDAGSEETGAGKRRSKYRDVSCSDEEERFSTRCVADDPNASKGKHGGNEVGTSVHVAALVGEDFTLKLGLSTVSEEEVGMQTGAACSTKQEVHRGGKDKSHAPNDGNREGYRRDRYHNAKDREAGRESECKKVVSKGAARATQDKPVLGKSSEQGEVKKVERASPPLALGEVEFRRAFRRNDKPVLLAAAKFIAHLINQQVAHELLALELLTVLLENPTNDSVEVAVGFVKECGATLQNLSSQGLHAIFEAFRGILIKGEIDKRVQFMIEGLFAVRKANFQGYRAGLPELELVVQEDQITHEFSLKGDLDDESYLDVFKFDPDFVETEKKYEAIKKDILGDESDEAGSDGGDTGKGGEDEEEDERDQRMQIQDETETNLVNLRRMIYLIIMSSLDFEEAGHKLLQLKLEPGQEMEVCFMLLECCCQERMYRRYYGLLGQRFCMINHVYQENFDQCFVKYYYVIHRLETNKLRNAAKFFAHLLGSDALPWQALGYVRLTEEDTTSSSRIFIKILFQELAEHLGPRKLNERLLDPMMQESFDGIFPKDNPKNTRFAINFFTSIGLGGLTDSLDLYLNPLPGLLVEMPRANPSEREDPSSISESDESDLNTESDSDTEPDSTGDSSDSEDRKKRKKRKCL</sequence>
<evidence type="ECO:0000313" key="9">
    <source>
        <dbReference type="Proteomes" id="UP001633002"/>
    </source>
</evidence>
<dbReference type="InterPro" id="IPR003891">
    <property type="entry name" value="Initiation_fac_eIF4g_MI"/>
</dbReference>
<keyword evidence="9" id="KW-1185">Reference proteome</keyword>
<evidence type="ECO:0000256" key="3">
    <source>
        <dbReference type="ARBA" id="ARBA00022664"/>
    </source>
</evidence>